<feature type="transmembrane region" description="Helical" evidence="8">
    <location>
        <begin position="171"/>
        <end position="192"/>
    </location>
</feature>
<gene>
    <name evidence="10" type="ORF">ONZ51_g5695</name>
</gene>
<sequence>MPLPPKVYTWLCGFFAALGSVTFGYDLGIIASVLPAEDFLATTGNPDATAQGLIVGCLLLGAFASNIYVGSLADHVGRRRAILFGCLVFLLGGSIQAAAQNIHYMYGGRFLAGMGIGMLAMLAPLYQAEIAHPSIRGRLTTLQQFMLGIGALIASFIGYGCFHGLSGQAQWRVPLAIQLLPAIPLAFFILLLPESPRYLAMKGRNEEALHILARLHAHGDIHDPFVVNEHKEILAQVRVEQQETRNAWAQLFLVKSNFRRLVLGVAIQFSIQMTGVSVIQYYAPRIFESIGIDTSTTLGLQSGNSVIALIGEALCIWFIDRLVQSGLLFLLWPIVVGEMFNSATRAKATAITSSAAWISNFMIAQVSPIAFDHVGWKYYLVFAICGFTNALFFWAFLPETKGIPLEELDAYFESVPLFVPTAKVYVPDGRTREEELRQGKIMVPEGAETEATEDMYEKDKGAIEHIA</sequence>
<evidence type="ECO:0000256" key="7">
    <source>
        <dbReference type="ARBA" id="ARBA00049119"/>
    </source>
</evidence>
<name>A0AAD7XDD6_9APHY</name>
<evidence type="ECO:0000259" key="9">
    <source>
        <dbReference type="PROSITE" id="PS50850"/>
    </source>
</evidence>
<keyword evidence="11" id="KW-1185">Reference proteome</keyword>
<keyword evidence="3" id="KW-0813">Transport</keyword>
<dbReference type="Pfam" id="PF00083">
    <property type="entry name" value="Sugar_tr"/>
    <property type="match status" value="2"/>
</dbReference>
<dbReference type="InterPro" id="IPR020846">
    <property type="entry name" value="MFS_dom"/>
</dbReference>
<dbReference type="InterPro" id="IPR005829">
    <property type="entry name" value="Sugar_transporter_CS"/>
</dbReference>
<organism evidence="10 11">
    <name type="scientific">Trametes cubensis</name>
    <dbReference type="NCBI Taxonomy" id="1111947"/>
    <lineage>
        <taxon>Eukaryota</taxon>
        <taxon>Fungi</taxon>
        <taxon>Dikarya</taxon>
        <taxon>Basidiomycota</taxon>
        <taxon>Agaricomycotina</taxon>
        <taxon>Agaricomycetes</taxon>
        <taxon>Polyporales</taxon>
        <taxon>Polyporaceae</taxon>
        <taxon>Trametes</taxon>
    </lineage>
</organism>
<comment type="subcellular location">
    <subcellularLocation>
        <location evidence="1">Membrane</location>
        <topology evidence="1">Multi-pass membrane protein</topology>
    </subcellularLocation>
</comment>
<dbReference type="EMBL" id="JAPEVG010000126">
    <property type="protein sequence ID" value="KAJ8481900.1"/>
    <property type="molecule type" value="Genomic_DNA"/>
</dbReference>
<dbReference type="PROSITE" id="PS50850">
    <property type="entry name" value="MFS"/>
    <property type="match status" value="1"/>
</dbReference>
<evidence type="ECO:0000256" key="3">
    <source>
        <dbReference type="ARBA" id="ARBA00022448"/>
    </source>
</evidence>
<dbReference type="PRINTS" id="PR00171">
    <property type="entry name" value="SUGRTRNSPORT"/>
</dbReference>
<feature type="transmembrane region" description="Helical" evidence="8">
    <location>
        <begin position="7"/>
        <end position="30"/>
    </location>
</feature>
<keyword evidence="4 8" id="KW-0812">Transmembrane</keyword>
<dbReference type="Proteomes" id="UP001215151">
    <property type="component" value="Unassembled WGS sequence"/>
</dbReference>
<dbReference type="AlphaFoldDB" id="A0AAD7XDD6"/>
<dbReference type="GO" id="GO:0016020">
    <property type="term" value="C:membrane"/>
    <property type="evidence" value="ECO:0007669"/>
    <property type="project" value="UniProtKB-SubCell"/>
</dbReference>
<dbReference type="InterPro" id="IPR050360">
    <property type="entry name" value="MFS_Sugar_Transporters"/>
</dbReference>
<evidence type="ECO:0000256" key="5">
    <source>
        <dbReference type="ARBA" id="ARBA00022989"/>
    </source>
</evidence>
<reference evidence="10" key="1">
    <citation type="submission" date="2022-11" db="EMBL/GenBank/DDBJ databases">
        <title>Genome Sequence of Cubamyces cubensis.</title>
        <authorList>
            <person name="Buettner E."/>
        </authorList>
    </citation>
    <scope>NUCLEOTIDE SEQUENCE</scope>
    <source>
        <strain evidence="10">MPL-01</strain>
    </source>
</reference>
<feature type="domain" description="Major facilitator superfamily (MFS) profile" evidence="9">
    <location>
        <begin position="12"/>
        <end position="467"/>
    </location>
</feature>
<keyword evidence="6 8" id="KW-0472">Membrane</keyword>
<evidence type="ECO:0000256" key="2">
    <source>
        <dbReference type="ARBA" id="ARBA00010992"/>
    </source>
</evidence>
<dbReference type="InterPro" id="IPR005828">
    <property type="entry name" value="MFS_sugar_transport-like"/>
</dbReference>
<dbReference type="InterPro" id="IPR036259">
    <property type="entry name" value="MFS_trans_sf"/>
</dbReference>
<comment type="similarity">
    <text evidence="2">Belongs to the major facilitator superfamily. Sugar transporter (TC 2.A.1.1) family.</text>
</comment>
<evidence type="ECO:0000256" key="6">
    <source>
        <dbReference type="ARBA" id="ARBA00023136"/>
    </source>
</evidence>
<feature type="transmembrane region" description="Helical" evidence="8">
    <location>
        <begin position="81"/>
        <end position="99"/>
    </location>
</feature>
<feature type="transmembrane region" description="Helical" evidence="8">
    <location>
        <begin position="261"/>
        <end position="282"/>
    </location>
</feature>
<feature type="transmembrane region" description="Helical" evidence="8">
    <location>
        <begin position="145"/>
        <end position="165"/>
    </location>
</feature>
<dbReference type="PANTHER" id="PTHR48022">
    <property type="entry name" value="PLASTIDIC GLUCOSE TRANSPORTER 4"/>
    <property type="match status" value="1"/>
</dbReference>
<comment type="catalytic activity">
    <reaction evidence="7">
        <text>myo-inositol(out) + H(+)(out) = myo-inositol(in) + H(+)(in)</text>
        <dbReference type="Rhea" id="RHEA:60364"/>
        <dbReference type="ChEBI" id="CHEBI:15378"/>
        <dbReference type="ChEBI" id="CHEBI:17268"/>
    </reaction>
</comment>
<dbReference type="PROSITE" id="PS00217">
    <property type="entry name" value="SUGAR_TRANSPORT_2"/>
    <property type="match status" value="1"/>
</dbReference>
<feature type="transmembrane region" description="Helical" evidence="8">
    <location>
        <begin position="350"/>
        <end position="371"/>
    </location>
</feature>
<dbReference type="InterPro" id="IPR003663">
    <property type="entry name" value="Sugar/inositol_transpt"/>
</dbReference>
<evidence type="ECO:0000256" key="1">
    <source>
        <dbReference type="ARBA" id="ARBA00004141"/>
    </source>
</evidence>
<accession>A0AAD7XDD6</accession>
<dbReference type="PANTHER" id="PTHR48022:SF37">
    <property type="entry name" value="MAJOR FACILITATOR SUPERFAMILY (MFS) PROFILE DOMAIN-CONTAINING PROTEIN-RELATED"/>
    <property type="match status" value="1"/>
</dbReference>
<feature type="transmembrane region" description="Helical" evidence="8">
    <location>
        <begin position="105"/>
        <end position="125"/>
    </location>
</feature>
<evidence type="ECO:0000256" key="4">
    <source>
        <dbReference type="ARBA" id="ARBA00022692"/>
    </source>
</evidence>
<feature type="transmembrane region" description="Helical" evidence="8">
    <location>
        <begin position="378"/>
        <end position="397"/>
    </location>
</feature>
<keyword evidence="5 8" id="KW-1133">Transmembrane helix</keyword>
<dbReference type="GO" id="GO:0005351">
    <property type="term" value="F:carbohydrate:proton symporter activity"/>
    <property type="evidence" value="ECO:0007669"/>
    <property type="project" value="TreeGrafter"/>
</dbReference>
<evidence type="ECO:0000256" key="8">
    <source>
        <dbReference type="SAM" id="Phobius"/>
    </source>
</evidence>
<evidence type="ECO:0000313" key="10">
    <source>
        <dbReference type="EMBL" id="KAJ8481900.1"/>
    </source>
</evidence>
<proteinExistence type="inferred from homology"/>
<evidence type="ECO:0000313" key="11">
    <source>
        <dbReference type="Proteomes" id="UP001215151"/>
    </source>
</evidence>
<protein>
    <recommendedName>
        <fullName evidence="9">Major facilitator superfamily (MFS) profile domain-containing protein</fullName>
    </recommendedName>
</protein>
<comment type="caution">
    <text evidence="10">The sequence shown here is derived from an EMBL/GenBank/DDBJ whole genome shotgun (WGS) entry which is preliminary data.</text>
</comment>
<dbReference type="SUPFAM" id="SSF103473">
    <property type="entry name" value="MFS general substrate transporter"/>
    <property type="match status" value="1"/>
</dbReference>
<feature type="transmembrane region" description="Helical" evidence="8">
    <location>
        <begin position="50"/>
        <end position="69"/>
    </location>
</feature>
<dbReference type="Gene3D" id="1.20.1250.20">
    <property type="entry name" value="MFS general substrate transporter like domains"/>
    <property type="match status" value="1"/>
</dbReference>